<dbReference type="AlphaFoldDB" id="A9G1G9"/>
<dbReference type="GO" id="GO:0004672">
    <property type="term" value="F:protein kinase activity"/>
    <property type="evidence" value="ECO:0007669"/>
    <property type="project" value="InterPro"/>
</dbReference>
<dbReference type="Gene3D" id="1.10.510.10">
    <property type="entry name" value="Transferase(Phosphotransferase) domain 1"/>
    <property type="match status" value="1"/>
</dbReference>
<evidence type="ECO:0000313" key="3">
    <source>
        <dbReference type="Proteomes" id="UP000002139"/>
    </source>
</evidence>
<gene>
    <name evidence="2" type="ordered locus">sce2350</name>
</gene>
<accession>A9G1G9</accession>
<dbReference type="PROSITE" id="PS50011">
    <property type="entry name" value="PROTEIN_KINASE_DOM"/>
    <property type="match status" value="1"/>
</dbReference>
<proteinExistence type="predicted"/>
<name>A9G1G9_SORC5</name>
<dbReference type="InterPro" id="IPR011009">
    <property type="entry name" value="Kinase-like_dom_sf"/>
</dbReference>
<dbReference type="SUPFAM" id="SSF56112">
    <property type="entry name" value="Protein kinase-like (PK-like)"/>
    <property type="match status" value="1"/>
</dbReference>
<dbReference type="InterPro" id="IPR000719">
    <property type="entry name" value="Prot_kinase_dom"/>
</dbReference>
<evidence type="ECO:0000259" key="1">
    <source>
        <dbReference type="PROSITE" id="PS50011"/>
    </source>
</evidence>
<evidence type="ECO:0000313" key="2">
    <source>
        <dbReference type="EMBL" id="CAN92509.1"/>
    </source>
</evidence>
<reference evidence="2 3" key="1">
    <citation type="journal article" date="2007" name="Nat. Biotechnol.">
        <title>Complete genome sequence of the myxobacterium Sorangium cellulosum.</title>
        <authorList>
            <person name="Schneiker S."/>
            <person name="Perlova O."/>
            <person name="Kaiser O."/>
            <person name="Gerth K."/>
            <person name="Alici A."/>
            <person name="Altmeyer M.O."/>
            <person name="Bartels D."/>
            <person name="Bekel T."/>
            <person name="Beyer S."/>
            <person name="Bode E."/>
            <person name="Bode H.B."/>
            <person name="Bolten C.J."/>
            <person name="Choudhuri J.V."/>
            <person name="Doss S."/>
            <person name="Elnakady Y.A."/>
            <person name="Frank B."/>
            <person name="Gaigalat L."/>
            <person name="Goesmann A."/>
            <person name="Groeger C."/>
            <person name="Gross F."/>
            <person name="Jelsbak L."/>
            <person name="Jelsbak L."/>
            <person name="Kalinowski J."/>
            <person name="Kegler C."/>
            <person name="Knauber T."/>
            <person name="Konietzny S."/>
            <person name="Kopp M."/>
            <person name="Krause L."/>
            <person name="Krug D."/>
            <person name="Linke B."/>
            <person name="Mahmud T."/>
            <person name="Martinez-Arias R."/>
            <person name="McHardy A.C."/>
            <person name="Merai M."/>
            <person name="Meyer F."/>
            <person name="Mormann S."/>
            <person name="Munoz-Dorado J."/>
            <person name="Perez J."/>
            <person name="Pradella S."/>
            <person name="Rachid S."/>
            <person name="Raddatz G."/>
            <person name="Rosenau F."/>
            <person name="Rueckert C."/>
            <person name="Sasse F."/>
            <person name="Scharfe M."/>
            <person name="Schuster S.C."/>
            <person name="Suen G."/>
            <person name="Treuner-Lange A."/>
            <person name="Velicer G.J."/>
            <person name="Vorholter F.-J."/>
            <person name="Weissman K.J."/>
            <person name="Welch R.D."/>
            <person name="Wenzel S.C."/>
            <person name="Whitworth D.E."/>
            <person name="Wilhelm S."/>
            <person name="Wittmann C."/>
            <person name="Bloecker H."/>
            <person name="Puehler A."/>
            <person name="Mueller R."/>
        </authorList>
    </citation>
    <scope>NUCLEOTIDE SEQUENCE [LARGE SCALE GENOMIC DNA]</scope>
    <source>
        <strain evidence="3">So ce56</strain>
    </source>
</reference>
<dbReference type="HOGENOM" id="CLU_438464_0_0_7"/>
<protein>
    <recommendedName>
        <fullName evidence="1">Protein kinase domain-containing protein</fullName>
    </recommendedName>
</protein>
<feature type="domain" description="Protein kinase" evidence="1">
    <location>
        <begin position="12"/>
        <end position="298"/>
    </location>
</feature>
<dbReference type="KEGG" id="scl:sce2350"/>
<sequence>MDVYLGSKRVRLDPRASIGKGGEADVFDLGDGRALKVWKTPAHPDYAGQDAEQRAAEARIERHQDKLRAFPPALPDQVIAPLELATDRAKKRVVGYAMRLVRGAEPLLRYGEPSMRHGGLSSAAVSEVLARLHRAVAAIHDRGVVIGDFNDLNVLVAGGEVFVIDADSFQFGPYLCQVFTERFVDPLLCDPSLPRPLLSRPYSQDSDWYAFAVMVMQSLLCVGPYGGVFRPRSASARVPESARPLRRITVFDREVRYPKPAIPYRVLPDDLLDALYRVFVEDRRGVFPRRLLDALAWTRCPSCGVEHARPACPACAGAAPAVVKESTVVHGEVLATRILSTRGVILAAALGPGGLCYLVNEGGRFLREDRSVVMSGAPHPATRFAVHGSATLIGRGGDLVVLSPGAAPERIQVDCVGTRPIFDVNARARYWTRGGQLLRSGRPGAAALSGEADAVPMGEVLAGQTLFWVGQSFGLGFYRAGNVSIAFVFDADRPGLKDTVKLPFPGGKLTAATCVFDAGPSSSSNDGRGRPRAGRAWLFLAAEQAGRTVHRCVVVREDGAVEAVADGEGEGGSWLGALTGKCAASGFLLSATDSGVVRVEVRGGALVETRQFPGTEPFVTQASRLLVGPEGLFVVDAQAITLLRIS</sequence>
<keyword evidence="3" id="KW-1185">Reference proteome</keyword>
<dbReference type="EMBL" id="AM746676">
    <property type="protein sequence ID" value="CAN92509.1"/>
    <property type="molecule type" value="Genomic_DNA"/>
</dbReference>
<dbReference type="RefSeq" id="WP_012234982.1">
    <property type="nucleotide sequence ID" value="NC_010162.1"/>
</dbReference>
<dbReference type="Proteomes" id="UP000002139">
    <property type="component" value="Chromosome"/>
</dbReference>
<organism evidence="2 3">
    <name type="scientific">Sorangium cellulosum (strain So ce56)</name>
    <name type="common">Polyangium cellulosum (strain So ce56)</name>
    <dbReference type="NCBI Taxonomy" id="448385"/>
    <lineage>
        <taxon>Bacteria</taxon>
        <taxon>Pseudomonadati</taxon>
        <taxon>Myxococcota</taxon>
        <taxon>Polyangia</taxon>
        <taxon>Polyangiales</taxon>
        <taxon>Polyangiaceae</taxon>
        <taxon>Sorangium</taxon>
    </lineage>
</organism>
<dbReference type="BioCyc" id="SCEL448385:SCE_RS12050-MONOMER"/>
<dbReference type="GO" id="GO:0005524">
    <property type="term" value="F:ATP binding"/>
    <property type="evidence" value="ECO:0007669"/>
    <property type="project" value="InterPro"/>
</dbReference>
<dbReference type="eggNOG" id="COG4248">
    <property type="taxonomic scope" value="Bacteria"/>
</dbReference>
<dbReference type="STRING" id="448385.sce2350"/>